<protein>
    <submittedName>
        <fullName evidence="1">Uncharacterized protein</fullName>
    </submittedName>
</protein>
<sequence length="70" mass="7744">MAFFAVEGRRMFDPNNLKIHIGNNFEFHCESEDDIPNLPTAPAAPCTSVAYVPATGKTFELMPSGWIEAK</sequence>
<proteinExistence type="predicted"/>
<name>A0A806K143_9BACT</name>
<dbReference type="AlphaFoldDB" id="A0A806K143"/>
<reference evidence="1" key="1">
    <citation type="submission" date="2012-03" db="EMBL/GenBank/DDBJ databases">
        <title>Functional metagenomics reveals considerable lignocellulase gene clusters in the gut microbiome of a wood-feeding higher termite.</title>
        <authorList>
            <person name="Liu N."/>
        </authorList>
    </citation>
    <scope>NUCLEOTIDE SEQUENCE</scope>
</reference>
<dbReference type="EMBL" id="JQ844235">
    <property type="protein sequence ID" value="AGS53512.1"/>
    <property type="molecule type" value="Genomic_DNA"/>
</dbReference>
<accession>A0A806K143</accession>
<evidence type="ECO:0000313" key="1">
    <source>
        <dbReference type="EMBL" id="AGS53512.1"/>
    </source>
</evidence>
<organism evidence="1">
    <name type="scientific">uncultured bacterium contig00055</name>
    <dbReference type="NCBI Taxonomy" id="1181539"/>
    <lineage>
        <taxon>Bacteria</taxon>
        <taxon>environmental samples</taxon>
    </lineage>
</organism>